<evidence type="ECO:0000256" key="6">
    <source>
        <dbReference type="ARBA" id="ARBA00023004"/>
    </source>
</evidence>
<sequence>MAMTKTEIESLLVEENGKRMIPFSVFNTMSDNTRLPFFGDPVVTQRYDIVAWPFVQKWYEKGLAQFWRPEEVDVTKDKADFESLEEHEKHIFISNLKRQVMLDSIQGAAPQEAFGAWTSTPEMQFAVLEWTRQEAIHSLSYTHILRNTVNDPGIVFDHILDVSEIVDCANDIAKYYDNMIMYAGMRMMGHVFTREEMLDAKRAFWRALFAANSLEGIRFYVSFACSWAFPQFLNGKMEGNSKVIRQISRDEQDHLMLTQTILNRLPKMDPDFEVIREELRGEMTDLYVKVAEQEKEWSKYLFKDGAMLGMNHHTNCQFIDWLATQRMGAIGHPYPGEATKDNPYPWINNYLNNDTMQYALQEAEAADYLTGVTSGSVSDGLVDRRKLLKADK</sequence>
<dbReference type="EMBL" id="KP037007">
    <property type="protein sequence ID" value="AIX13067.1"/>
    <property type="molecule type" value="Genomic_DNA"/>
</dbReference>
<evidence type="ECO:0000313" key="7">
    <source>
        <dbReference type="EMBL" id="AIX13067.1"/>
    </source>
</evidence>
<dbReference type="NCBIfam" id="NF006576">
    <property type="entry name" value="PRK09101.1"/>
    <property type="match status" value="1"/>
</dbReference>
<dbReference type="InterPro" id="IPR012348">
    <property type="entry name" value="RNR-like"/>
</dbReference>
<keyword evidence="6" id="KW-0408">Iron</keyword>
<dbReference type="GO" id="GO:0004748">
    <property type="term" value="F:ribonucleoside-diphosphate reductase activity, thioredoxin disulfide as acceptor"/>
    <property type="evidence" value="ECO:0007669"/>
    <property type="project" value="UniProtKB-EC"/>
</dbReference>
<dbReference type="RefSeq" id="YP_009147571.1">
    <property type="nucleotide sequence ID" value="NC_027340.1"/>
</dbReference>
<dbReference type="GeneID" id="24623186"/>
<keyword evidence="8" id="KW-1185">Reference proteome</keyword>
<dbReference type="Gene3D" id="1.10.620.20">
    <property type="entry name" value="Ribonucleotide Reductase, subunit A"/>
    <property type="match status" value="1"/>
</dbReference>
<evidence type="ECO:0000256" key="2">
    <source>
        <dbReference type="ARBA" id="ARBA00009303"/>
    </source>
</evidence>
<dbReference type="SUPFAM" id="SSF47240">
    <property type="entry name" value="Ferritin-like"/>
    <property type="match status" value="1"/>
</dbReference>
<evidence type="ECO:0000256" key="5">
    <source>
        <dbReference type="ARBA" id="ARBA00023002"/>
    </source>
</evidence>
<organism evidence="7 8">
    <name type="scientific">Erwinia phage phiEa2809</name>
    <dbReference type="NCBI Taxonomy" id="1564096"/>
    <lineage>
        <taxon>Viruses</taxon>
        <taxon>Duplodnaviria</taxon>
        <taxon>Heunggongvirae</taxon>
        <taxon>Uroviricota</taxon>
        <taxon>Caudoviricetes</taxon>
        <taxon>Pantevenvirales</taxon>
        <taxon>Ackermannviridae</taxon>
        <taxon>Nezavisimistyvirus</taxon>
        <taxon>Nezavisimistyvirus Ea2809</taxon>
    </lineage>
</organism>
<comment type="cofactor">
    <cofactor evidence="1">
        <name>Fe cation</name>
        <dbReference type="ChEBI" id="CHEBI:24875"/>
    </cofactor>
</comment>
<protein>
    <recommendedName>
        <fullName evidence="3">ribonucleoside-diphosphate reductase</fullName>
        <ecNumber evidence="3">1.17.4.1</ecNumber>
    </recommendedName>
</protein>
<keyword evidence="4" id="KW-0479">Metal-binding</keyword>
<dbReference type="UniPathway" id="UPA00326"/>
<dbReference type="InterPro" id="IPR033909">
    <property type="entry name" value="RNR_small"/>
</dbReference>
<dbReference type="Pfam" id="PF00268">
    <property type="entry name" value="Ribonuc_red_sm"/>
    <property type="match status" value="1"/>
</dbReference>
<dbReference type="Proteomes" id="UP000030322">
    <property type="component" value="Segment"/>
</dbReference>
<evidence type="ECO:0000313" key="8">
    <source>
        <dbReference type="Proteomes" id="UP000030322"/>
    </source>
</evidence>
<dbReference type="InterPro" id="IPR000358">
    <property type="entry name" value="RNR_small_fam"/>
</dbReference>
<dbReference type="CDD" id="cd01049">
    <property type="entry name" value="RNRR2"/>
    <property type="match status" value="1"/>
</dbReference>
<dbReference type="PANTHER" id="PTHR23409">
    <property type="entry name" value="RIBONUCLEOSIDE-DIPHOSPHATE REDUCTASE SMALL CHAIN"/>
    <property type="match status" value="1"/>
</dbReference>
<dbReference type="InterPro" id="IPR009078">
    <property type="entry name" value="Ferritin-like_SF"/>
</dbReference>
<comment type="similarity">
    <text evidence="2">Belongs to the ribonucleoside diphosphate reductase small chain family.</text>
</comment>
<dbReference type="EC" id="1.17.4.1" evidence="3"/>
<evidence type="ECO:0000256" key="3">
    <source>
        <dbReference type="ARBA" id="ARBA00012274"/>
    </source>
</evidence>
<dbReference type="PANTHER" id="PTHR23409:SF18">
    <property type="entry name" value="RIBONUCLEOSIDE-DIPHOSPHATE REDUCTASE SUBUNIT M2"/>
    <property type="match status" value="1"/>
</dbReference>
<dbReference type="KEGG" id="vg:24623186"/>
<dbReference type="OrthoDB" id="4477at10239"/>
<dbReference type="GO" id="GO:0009263">
    <property type="term" value="P:deoxyribonucleotide biosynthetic process"/>
    <property type="evidence" value="ECO:0007669"/>
    <property type="project" value="InterPro"/>
</dbReference>
<gene>
    <name evidence="7" type="ORF">NW77_059</name>
</gene>
<accession>A0A0A0YR48</accession>
<dbReference type="GO" id="GO:0046872">
    <property type="term" value="F:metal ion binding"/>
    <property type="evidence" value="ECO:0007669"/>
    <property type="project" value="UniProtKB-KW"/>
</dbReference>
<proteinExistence type="inferred from homology"/>
<evidence type="ECO:0000256" key="1">
    <source>
        <dbReference type="ARBA" id="ARBA00001962"/>
    </source>
</evidence>
<reference evidence="7 8" key="1">
    <citation type="submission" date="2014-10" db="EMBL/GenBank/DDBJ databases">
        <title>Characterization of a new ViI-like Erwinia amylovora bacteriophage.</title>
        <authorList>
            <person name="Lagonenko A.L."/>
            <person name="Valentovich L.N."/>
        </authorList>
    </citation>
    <scope>NUCLEOTIDE SEQUENCE [LARGE SCALE GENOMIC DNA]</scope>
</reference>
<name>A0A0A0YR48_9CAUD</name>
<keyword evidence="5 7" id="KW-0560">Oxidoreductase</keyword>
<evidence type="ECO:0000256" key="4">
    <source>
        <dbReference type="ARBA" id="ARBA00022723"/>
    </source>
</evidence>